<dbReference type="InterPro" id="IPR036618">
    <property type="entry name" value="PtsI_HPr-bd_sf"/>
</dbReference>
<dbReference type="InterPro" id="IPR050499">
    <property type="entry name" value="PEP-utilizing_PTS_enzyme"/>
</dbReference>
<keyword evidence="6" id="KW-0813">Transport</keyword>
<keyword evidence="16" id="KW-1185">Reference proteome</keyword>
<protein>
    <recommendedName>
        <fullName evidence="5">phosphoenolpyruvate--protein phosphotransferase</fullName>
        <ecNumber evidence="5">2.7.3.9</ecNumber>
    </recommendedName>
</protein>
<accession>A0ABT3SXA9</accession>
<dbReference type="Gene3D" id="3.30.450.40">
    <property type="match status" value="1"/>
</dbReference>
<dbReference type="InterPro" id="IPR036637">
    <property type="entry name" value="Phosphohistidine_dom_sf"/>
</dbReference>
<evidence type="ECO:0000313" key="15">
    <source>
        <dbReference type="EMBL" id="MCX2973904.1"/>
    </source>
</evidence>
<keyword evidence="9" id="KW-0808">Transferase</keyword>
<feature type="domain" description="GAF" evidence="14">
    <location>
        <begin position="17"/>
        <end position="164"/>
    </location>
</feature>
<organism evidence="15 16">
    <name type="scientific">Candidatus Seongchinamella marina</name>
    <dbReference type="NCBI Taxonomy" id="2518990"/>
    <lineage>
        <taxon>Bacteria</taxon>
        <taxon>Pseudomonadati</taxon>
        <taxon>Pseudomonadota</taxon>
        <taxon>Gammaproteobacteria</taxon>
        <taxon>Cellvibrionales</taxon>
        <taxon>Halieaceae</taxon>
        <taxon>Seongchinamella</taxon>
    </lineage>
</organism>
<evidence type="ECO:0000256" key="11">
    <source>
        <dbReference type="ARBA" id="ARBA00022723"/>
    </source>
</evidence>
<dbReference type="InterPro" id="IPR003018">
    <property type="entry name" value="GAF"/>
</dbReference>
<dbReference type="Gene3D" id="3.50.30.10">
    <property type="entry name" value="Phosphohistidine domain"/>
    <property type="match status" value="1"/>
</dbReference>
<dbReference type="EC" id="2.7.3.9" evidence="5"/>
<evidence type="ECO:0000313" key="16">
    <source>
        <dbReference type="Proteomes" id="UP001143307"/>
    </source>
</evidence>
<comment type="caution">
    <text evidence="15">The sequence shown here is derived from an EMBL/GenBank/DDBJ whole genome shotgun (WGS) entry which is preliminary data.</text>
</comment>
<dbReference type="Pfam" id="PF00391">
    <property type="entry name" value="PEP-utilizers"/>
    <property type="match status" value="1"/>
</dbReference>
<dbReference type="NCBIfam" id="TIGR01417">
    <property type="entry name" value="PTS_I_fam"/>
    <property type="match status" value="1"/>
</dbReference>
<dbReference type="PRINTS" id="PR01736">
    <property type="entry name" value="PHPHTRNFRASE"/>
</dbReference>
<dbReference type="Proteomes" id="UP001143307">
    <property type="component" value="Unassembled WGS sequence"/>
</dbReference>
<dbReference type="SUPFAM" id="SSF51621">
    <property type="entry name" value="Phosphoenolpyruvate/pyruvate domain"/>
    <property type="match status" value="1"/>
</dbReference>
<keyword evidence="12" id="KW-0418">Kinase</keyword>
<evidence type="ECO:0000256" key="5">
    <source>
        <dbReference type="ARBA" id="ARBA00012232"/>
    </source>
</evidence>
<dbReference type="InterPro" id="IPR008731">
    <property type="entry name" value="PTS_EIN"/>
</dbReference>
<dbReference type="SMART" id="SM00065">
    <property type="entry name" value="GAF"/>
    <property type="match status" value="1"/>
</dbReference>
<dbReference type="SUPFAM" id="SSF52009">
    <property type="entry name" value="Phosphohistidine domain"/>
    <property type="match status" value="1"/>
</dbReference>
<gene>
    <name evidence="15" type="primary">ptsP</name>
    <name evidence="15" type="ORF">EYC87_09970</name>
</gene>
<keyword evidence="10" id="KW-0598">Phosphotransferase system</keyword>
<comment type="cofactor">
    <cofactor evidence="2">
        <name>Mg(2+)</name>
        <dbReference type="ChEBI" id="CHEBI:18420"/>
    </cofactor>
</comment>
<comment type="catalytic activity">
    <reaction evidence="1">
        <text>L-histidyl-[protein] + phosphoenolpyruvate = N(pros)-phospho-L-histidyl-[protein] + pyruvate</text>
        <dbReference type="Rhea" id="RHEA:23880"/>
        <dbReference type="Rhea" id="RHEA-COMP:9745"/>
        <dbReference type="Rhea" id="RHEA-COMP:9746"/>
        <dbReference type="ChEBI" id="CHEBI:15361"/>
        <dbReference type="ChEBI" id="CHEBI:29979"/>
        <dbReference type="ChEBI" id="CHEBI:58702"/>
        <dbReference type="ChEBI" id="CHEBI:64837"/>
        <dbReference type="EC" id="2.7.3.9"/>
    </reaction>
</comment>
<dbReference type="Pfam" id="PF01590">
    <property type="entry name" value="GAF"/>
    <property type="match status" value="1"/>
</dbReference>
<dbReference type="PANTHER" id="PTHR46244:SF1">
    <property type="entry name" value="PHOSPHOENOLPYRUVATE-DEPENDENT PHOSPHOTRANSFERASE SYSTEM"/>
    <property type="match status" value="1"/>
</dbReference>
<dbReference type="SUPFAM" id="SSF55781">
    <property type="entry name" value="GAF domain-like"/>
    <property type="match status" value="1"/>
</dbReference>
<dbReference type="InterPro" id="IPR006318">
    <property type="entry name" value="PTS_EI-like"/>
</dbReference>
<dbReference type="InterPro" id="IPR008279">
    <property type="entry name" value="PEP-util_enz_mobile_dom"/>
</dbReference>
<evidence type="ECO:0000256" key="9">
    <source>
        <dbReference type="ARBA" id="ARBA00022679"/>
    </source>
</evidence>
<dbReference type="InterPro" id="IPR015813">
    <property type="entry name" value="Pyrv/PenolPyrv_kinase-like_dom"/>
</dbReference>
<dbReference type="Pfam" id="PF02896">
    <property type="entry name" value="PEP-utilizers_C"/>
    <property type="match status" value="1"/>
</dbReference>
<dbReference type="EMBL" id="SHNP01000003">
    <property type="protein sequence ID" value="MCX2973904.1"/>
    <property type="molecule type" value="Genomic_DNA"/>
</dbReference>
<dbReference type="RefSeq" id="WP_279252734.1">
    <property type="nucleotide sequence ID" value="NZ_SHNP01000003.1"/>
</dbReference>
<dbReference type="InterPro" id="IPR023151">
    <property type="entry name" value="PEP_util_CS"/>
</dbReference>
<dbReference type="InterPro" id="IPR000121">
    <property type="entry name" value="PEP_util_C"/>
</dbReference>
<evidence type="ECO:0000256" key="12">
    <source>
        <dbReference type="ARBA" id="ARBA00022777"/>
    </source>
</evidence>
<comment type="subcellular location">
    <subcellularLocation>
        <location evidence="3">Cytoplasm</location>
    </subcellularLocation>
</comment>
<dbReference type="PANTHER" id="PTHR46244">
    <property type="entry name" value="PHOSPHOENOLPYRUVATE-PROTEIN PHOSPHOTRANSFERASE"/>
    <property type="match status" value="1"/>
</dbReference>
<name>A0ABT3SXA9_9GAMM</name>
<evidence type="ECO:0000256" key="1">
    <source>
        <dbReference type="ARBA" id="ARBA00000683"/>
    </source>
</evidence>
<dbReference type="Gene3D" id="3.20.20.60">
    <property type="entry name" value="Phosphoenolpyruvate-binding domains"/>
    <property type="match status" value="1"/>
</dbReference>
<evidence type="ECO:0000256" key="8">
    <source>
        <dbReference type="ARBA" id="ARBA00022597"/>
    </source>
</evidence>
<evidence type="ECO:0000256" key="7">
    <source>
        <dbReference type="ARBA" id="ARBA00022490"/>
    </source>
</evidence>
<evidence type="ECO:0000256" key="6">
    <source>
        <dbReference type="ARBA" id="ARBA00022448"/>
    </source>
</evidence>
<keyword evidence="13" id="KW-0460">Magnesium</keyword>
<evidence type="ECO:0000256" key="13">
    <source>
        <dbReference type="ARBA" id="ARBA00022842"/>
    </source>
</evidence>
<evidence type="ECO:0000259" key="14">
    <source>
        <dbReference type="SMART" id="SM00065"/>
    </source>
</evidence>
<evidence type="ECO:0000256" key="3">
    <source>
        <dbReference type="ARBA" id="ARBA00004496"/>
    </source>
</evidence>
<evidence type="ECO:0000256" key="4">
    <source>
        <dbReference type="ARBA" id="ARBA00007837"/>
    </source>
</evidence>
<evidence type="ECO:0000256" key="2">
    <source>
        <dbReference type="ARBA" id="ARBA00001946"/>
    </source>
</evidence>
<comment type="similarity">
    <text evidence="4">Belongs to the PEP-utilizing enzyme family.</text>
</comment>
<dbReference type="Gene3D" id="1.10.274.10">
    <property type="entry name" value="PtsI, HPr-binding domain"/>
    <property type="match status" value="1"/>
</dbReference>
<keyword evidence="8" id="KW-0762">Sugar transport</keyword>
<dbReference type="PROSITE" id="PS00742">
    <property type="entry name" value="PEP_ENZYMES_2"/>
    <property type="match status" value="1"/>
</dbReference>
<dbReference type="InterPro" id="IPR040442">
    <property type="entry name" value="Pyrv_kinase-like_dom_sf"/>
</dbReference>
<reference evidence="15" key="1">
    <citation type="submission" date="2019-02" db="EMBL/GenBank/DDBJ databases">
        <authorList>
            <person name="Li S.-H."/>
        </authorList>
    </citation>
    <scope>NUCLEOTIDE SEQUENCE</scope>
    <source>
        <strain evidence="15">IMCC8485</strain>
    </source>
</reference>
<sequence>MLETLRQIVQEVNAASGLEDALGIIVRQVRVAMGTEVCSIYLREPGGERFIFRATEGLNQEQVGLASLAAGEGLVGTVAEREEPLNLENAESHPNFRFFPDLGEEHFDAFLGVPIIHQRDVLGVLVVQQAEHRRFDESEEAFLVTMSAQLAAVIAHARVTGAVDSDEVAEGAPAKIGGVPGAPGIAIGTCVVVSPIADLYAVPRKTVKDRRAELHAFRFALDRVREDIQGVADNLGGELSPEDHALFDVYLGILDDSSIGREVVGLIKAGQWAQGALSKVMIEHIRHFERMEHSYLKERAVDVKDLGTRVLSYLQASTKEEQVFPDNAVLVGEELTASSLGEIPREKLAGLISVRGSGNSHVAILARAMGVPTVMGAVDLPYTRLEGRSVVIDGYNGTVHLNPRPEVLSRFKEVVDSDLELNKDLESLRDQPCVTLDGHRMPLWVNTGLMADVVRSLEQGAEGVGLYRTEVPFLLRERFPSEEEQRQIYRNQLEAFAPRPVTMRTLDIGGDKSLPYFPIEEDNPFLGWRGIRVTLDHPEIFLSQVRAMLKANDGLGNLRIMLPMISSVSELDEALDLIRRSHREVVQEGVTTELPSIGVMVEVPSAVYQARALARRVDFLSVGSNDLTQYLLAVDRNNARVADLYHSLHPAVLQALQEVATAAMAEGKKVGICGELAGDPEGAVLLLAMGYDMLSMNATSLPKVKKALRNVSLVEARELLAAALQREDPAEIHALLERFLAEHGMERFIHNPVD</sequence>
<dbReference type="SUPFAM" id="SSF47831">
    <property type="entry name" value="Enzyme I of the PEP:sugar phosphotransferase system HPr-binding (sub)domain"/>
    <property type="match status" value="1"/>
</dbReference>
<dbReference type="NCBIfam" id="NF008283">
    <property type="entry name" value="PRK11061.1"/>
    <property type="match status" value="1"/>
</dbReference>
<dbReference type="InterPro" id="IPR029016">
    <property type="entry name" value="GAF-like_dom_sf"/>
</dbReference>
<keyword evidence="11" id="KW-0479">Metal-binding</keyword>
<proteinExistence type="inferred from homology"/>
<evidence type="ECO:0000256" key="10">
    <source>
        <dbReference type="ARBA" id="ARBA00022683"/>
    </source>
</evidence>
<dbReference type="Pfam" id="PF05524">
    <property type="entry name" value="PEP-utilisers_N"/>
    <property type="match status" value="1"/>
</dbReference>
<keyword evidence="7" id="KW-0963">Cytoplasm</keyword>